<evidence type="ECO:0000313" key="2">
    <source>
        <dbReference type="Proteomes" id="UP001589813"/>
    </source>
</evidence>
<name>A0ABV6B8D5_9GAMM</name>
<reference evidence="1 2" key="1">
    <citation type="submission" date="2024-09" db="EMBL/GenBank/DDBJ databases">
        <authorList>
            <person name="Sun Q."/>
            <person name="Mori K."/>
        </authorList>
    </citation>
    <scope>NUCLEOTIDE SEQUENCE [LARGE SCALE GENOMIC DNA]</scope>
    <source>
        <strain evidence="1 2">KCTC 23315</strain>
    </source>
</reference>
<accession>A0ABV6B8D5</accession>
<organism evidence="1 2">
    <name type="scientific">Rheinheimera tilapiae</name>
    <dbReference type="NCBI Taxonomy" id="875043"/>
    <lineage>
        <taxon>Bacteria</taxon>
        <taxon>Pseudomonadati</taxon>
        <taxon>Pseudomonadota</taxon>
        <taxon>Gammaproteobacteria</taxon>
        <taxon>Chromatiales</taxon>
        <taxon>Chromatiaceae</taxon>
        <taxon>Rheinheimera</taxon>
    </lineage>
</organism>
<proteinExistence type="predicted"/>
<dbReference type="EMBL" id="JBHLXP010000001">
    <property type="protein sequence ID" value="MFC0047135.1"/>
    <property type="molecule type" value="Genomic_DNA"/>
</dbReference>
<comment type="caution">
    <text evidence="1">The sequence shown here is derived from an EMBL/GenBank/DDBJ whole genome shotgun (WGS) entry which is preliminary data.</text>
</comment>
<protein>
    <submittedName>
        <fullName evidence="1">MoaD/ThiS family protein</fullName>
    </submittedName>
</protein>
<evidence type="ECO:0000313" key="1">
    <source>
        <dbReference type="EMBL" id="MFC0047135.1"/>
    </source>
</evidence>
<dbReference type="CDD" id="cd00754">
    <property type="entry name" value="Ubl_MoaD"/>
    <property type="match status" value="1"/>
</dbReference>
<sequence>MNQAPVTEVLFFASLREAMQIGNLKLTLTKPVEVKDLILMIAGQSALFAAALTERELLVAINEQLASQQSMVQPGDTIALFPPVTGG</sequence>
<dbReference type="SUPFAM" id="SSF54285">
    <property type="entry name" value="MoaD/ThiS"/>
    <property type="match status" value="1"/>
</dbReference>
<gene>
    <name evidence="1" type="ORF">ACFFJP_02385</name>
</gene>
<dbReference type="InterPro" id="IPR003749">
    <property type="entry name" value="ThiS/MoaD-like"/>
</dbReference>
<dbReference type="Gene3D" id="3.10.20.30">
    <property type="match status" value="1"/>
</dbReference>
<dbReference type="RefSeq" id="WP_377240097.1">
    <property type="nucleotide sequence ID" value="NZ_JBHLXP010000001.1"/>
</dbReference>
<dbReference type="Proteomes" id="UP001589813">
    <property type="component" value="Unassembled WGS sequence"/>
</dbReference>
<keyword evidence="2" id="KW-1185">Reference proteome</keyword>
<dbReference type="Pfam" id="PF02597">
    <property type="entry name" value="ThiS"/>
    <property type="match status" value="1"/>
</dbReference>
<dbReference type="InterPro" id="IPR012675">
    <property type="entry name" value="Beta-grasp_dom_sf"/>
</dbReference>
<dbReference type="InterPro" id="IPR016155">
    <property type="entry name" value="Mopterin_synth/thiamin_S_b"/>
</dbReference>